<feature type="transmembrane region" description="Helical" evidence="5">
    <location>
        <begin position="203"/>
        <end position="222"/>
    </location>
</feature>
<feature type="transmembrane region" description="Helical" evidence="5">
    <location>
        <begin position="127"/>
        <end position="148"/>
    </location>
</feature>
<dbReference type="AlphaFoldDB" id="A0A397HCP1"/>
<sequence>MLLNNSNNNNIIIILLLVIMMMRINSSDGGVYGDRNSTITKDGTTKTKIIAIPGKFFDDNNDTTPSSAALDDPRYYGESARRDFLVIMGFGLFACQLNFWGALYVIYRTYRKWKAGGSLSITLSLRFPFYIALTDSTLSLSYTTNLLYTTIYKVPWPQPQCSIVGANVIAFFALNNFLITFVAISTWLRVCREVYVETGIYDYRLWITTLSLSVLIDLISIHDFGQQKYWCAASFKSKIIPLTMSGLITLCLITILFCYVKVLLKIKNLDDSLLTASYTPPQRVYIEKRALRKLISYIFTFMLQFIPLIAYHLCSLLKVENVFLYVLATTTVNFGGIGNFTQYLLNEGIFSENTANNSFQRSSSAHEICPKDNKTNRLSSVKKESGEVMIKC</sequence>
<keyword evidence="4 5" id="KW-0472">Membrane</keyword>
<dbReference type="PANTHER" id="PTHR23112:SF0">
    <property type="entry name" value="TRANSMEMBRANE PROTEIN 116"/>
    <property type="match status" value="1"/>
</dbReference>
<organism evidence="7 8">
    <name type="scientific">Diversispora epigaea</name>
    <dbReference type="NCBI Taxonomy" id="1348612"/>
    <lineage>
        <taxon>Eukaryota</taxon>
        <taxon>Fungi</taxon>
        <taxon>Fungi incertae sedis</taxon>
        <taxon>Mucoromycota</taxon>
        <taxon>Glomeromycotina</taxon>
        <taxon>Glomeromycetes</taxon>
        <taxon>Diversisporales</taxon>
        <taxon>Diversisporaceae</taxon>
        <taxon>Diversispora</taxon>
    </lineage>
</organism>
<feature type="transmembrane region" description="Helical" evidence="5">
    <location>
        <begin position="84"/>
        <end position="107"/>
    </location>
</feature>
<feature type="transmembrane region" description="Helical" evidence="5">
    <location>
        <begin position="242"/>
        <end position="264"/>
    </location>
</feature>
<evidence type="ECO:0000256" key="3">
    <source>
        <dbReference type="ARBA" id="ARBA00022989"/>
    </source>
</evidence>
<evidence type="ECO:0000256" key="1">
    <source>
        <dbReference type="ARBA" id="ARBA00004141"/>
    </source>
</evidence>
<keyword evidence="8" id="KW-1185">Reference proteome</keyword>
<dbReference type="GO" id="GO:0005886">
    <property type="term" value="C:plasma membrane"/>
    <property type="evidence" value="ECO:0007669"/>
    <property type="project" value="TreeGrafter"/>
</dbReference>
<dbReference type="PANTHER" id="PTHR23112">
    <property type="entry name" value="G PROTEIN-COUPLED RECEPTOR 157-RELATED"/>
    <property type="match status" value="1"/>
</dbReference>
<dbReference type="EMBL" id="PQFF01000330">
    <property type="protein sequence ID" value="RHZ59336.1"/>
    <property type="molecule type" value="Genomic_DNA"/>
</dbReference>
<evidence type="ECO:0000256" key="2">
    <source>
        <dbReference type="ARBA" id="ARBA00022692"/>
    </source>
</evidence>
<dbReference type="CDD" id="cd00637">
    <property type="entry name" value="7tm_classA_rhodopsin-like"/>
    <property type="match status" value="1"/>
</dbReference>
<evidence type="ECO:0000313" key="8">
    <source>
        <dbReference type="Proteomes" id="UP000266861"/>
    </source>
</evidence>
<accession>A0A397HCP1</accession>
<comment type="caution">
    <text evidence="7">The sequence shown here is derived from an EMBL/GenBank/DDBJ whole genome shotgun (WGS) entry which is preliminary data.</text>
</comment>
<keyword evidence="3 5" id="KW-1133">Transmembrane helix</keyword>
<feature type="transmembrane region" description="Helical" evidence="5">
    <location>
        <begin position="294"/>
        <end position="313"/>
    </location>
</feature>
<evidence type="ECO:0000313" key="7">
    <source>
        <dbReference type="EMBL" id="RHZ59336.1"/>
    </source>
</evidence>
<reference evidence="7 8" key="1">
    <citation type="submission" date="2018-08" db="EMBL/GenBank/DDBJ databases">
        <title>Genome and evolution of the arbuscular mycorrhizal fungus Diversispora epigaea (formerly Glomus versiforme) and its bacterial endosymbionts.</title>
        <authorList>
            <person name="Sun X."/>
            <person name="Fei Z."/>
            <person name="Harrison M."/>
        </authorList>
    </citation>
    <scope>NUCLEOTIDE SEQUENCE [LARGE SCALE GENOMIC DNA]</scope>
    <source>
        <strain evidence="7 8">IT104</strain>
    </source>
</reference>
<comment type="subcellular location">
    <subcellularLocation>
        <location evidence="1">Membrane</location>
        <topology evidence="1">Multi-pass membrane protein</topology>
    </subcellularLocation>
</comment>
<dbReference type="PROSITE" id="PS50262">
    <property type="entry name" value="G_PROTEIN_RECEP_F1_2"/>
    <property type="match status" value="1"/>
</dbReference>
<evidence type="ECO:0000259" key="6">
    <source>
        <dbReference type="PROSITE" id="PS50262"/>
    </source>
</evidence>
<keyword evidence="2 5" id="KW-0812">Transmembrane</keyword>
<dbReference type="GO" id="GO:0007189">
    <property type="term" value="P:adenylate cyclase-activating G protein-coupled receptor signaling pathway"/>
    <property type="evidence" value="ECO:0007669"/>
    <property type="project" value="TreeGrafter"/>
</dbReference>
<proteinExistence type="predicted"/>
<evidence type="ECO:0000256" key="4">
    <source>
        <dbReference type="ARBA" id="ARBA00023136"/>
    </source>
</evidence>
<dbReference type="GO" id="GO:0004930">
    <property type="term" value="F:G protein-coupled receptor activity"/>
    <property type="evidence" value="ECO:0007669"/>
    <property type="project" value="TreeGrafter"/>
</dbReference>
<evidence type="ECO:0000256" key="5">
    <source>
        <dbReference type="SAM" id="Phobius"/>
    </source>
</evidence>
<dbReference type="InterPro" id="IPR017452">
    <property type="entry name" value="GPCR_Rhodpsn_7TM"/>
</dbReference>
<gene>
    <name evidence="7" type="ORF">Glove_364g32</name>
</gene>
<protein>
    <recommendedName>
        <fullName evidence="6">G-protein coupled receptors family 1 profile domain-containing protein</fullName>
    </recommendedName>
</protein>
<feature type="transmembrane region" description="Helical" evidence="5">
    <location>
        <begin position="7"/>
        <end position="24"/>
    </location>
</feature>
<feature type="domain" description="G-protein coupled receptors family 1 profile" evidence="6">
    <location>
        <begin position="101"/>
        <end position="350"/>
    </location>
</feature>
<dbReference type="OrthoDB" id="2439438at2759"/>
<dbReference type="SUPFAM" id="SSF81321">
    <property type="entry name" value="Family A G protein-coupled receptor-like"/>
    <property type="match status" value="1"/>
</dbReference>
<dbReference type="Gene3D" id="1.20.1070.10">
    <property type="entry name" value="Rhodopsin 7-helix transmembrane proteins"/>
    <property type="match status" value="1"/>
</dbReference>
<dbReference type="Proteomes" id="UP000266861">
    <property type="component" value="Unassembled WGS sequence"/>
</dbReference>
<feature type="transmembrane region" description="Helical" evidence="5">
    <location>
        <begin position="168"/>
        <end position="191"/>
    </location>
</feature>
<name>A0A397HCP1_9GLOM</name>